<evidence type="ECO:0000256" key="2">
    <source>
        <dbReference type="SAM" id="MobiDB-lite"/>
    </source>
</evidence>
<dbReference type="PROSITE" id="PS00674">
    <property type="entry name" value="AAA"/>
    <property type="match status" value="1"/>
</dbReference>
<evidence type="ECO:0000313" key="4">
    <source>
        <dbReference type="EMBL" id="RGX27868.1"/>
    </source>
</evidence>
<dbReference type="SUPFAM" id="SSF140990">
    <property type="entry name" value="FtsH protease domain-like"/>
    <property type="match status" value="1"/>
</dbReference>
<dbReference type="Gene3D" id="1.20.58.760">
    <property type="entry name" value="Peptidase M41"/>
    <property type="match status" value="1"/>
</dbReference>
<reference evidence="4 5" key="1">
    <citation type="submission" date="2018-08" db="EMBL/GenBank/DDBJ databases">
        <title>A genome reference for cultivated species of the human gut microbiota.</title>
        <authorList>
            <person name="Zou Y."/>
            <person name="Xue W."/>
            <person name="Luo G."/>
        </authorList>
    </citation>
    <scope>NUCLEOTIDE SEQUENCE [LARGE SCALE GENOMIC DNA]</scope>
    <source>
        <strain evidence="4 5">AF04-15</strain>
    </source>
</reference>
<keyword evidence="1" id="KW-0547">Nucleotide-binding</keyword>
<feature type="domain" description="HTH cro/C1-type" evidence="3">
    <location>
        <begin position="34"/>
        <end position="80"/>
    </location>
</feature>
<dbReference type="CDD" id="cd00093">
    <property type="entry name" value="HTH_XRE"/>
    <property type="match status" value="1"/>
</dbReference>
<dbReference type="PANTHER" id="PTHR23076:SF97">
    <property type="entry name" value="ATP-DEPENDENT ZINC METALLOPROTEASE YME1L1"/>
    <property type="match status" value="1"/>
</dbReference>
<dbReference type="GO" id="GO:0003677">
    <property type="term" value="F:DNA binding"/>
    <property type="evidence" value="ECO:0007669"/>
    <property type="project" value="InterPro"/>
</dbReference>
<dbReference type="InterPro" id="IPR003593">
    <property type="entry name" value="AAA+_ATPase"/>
</dbReference>
<dbReference type="SUPFAM" id="SSF52540">
    <property type="entry name" value="P-loop containing nucleoside triphosphate hydrolases"/>
    <property type="match status" value="2"/>
</dbReference>
<feature type="region of interest" description="Disordered" evidence="2">
    <location>
        <begin position="502"/>
        <end position="522"/>
    </location>
</feature>
<protein>
    <submittedName>
        <fullName evidence="4">AAA family ATPase</fullName>
    </submittedName>
</protein>
<dbReference type="GO" id="GO:0005886">
    <property type="term" value="C:plasma membrane"/>
    <property type="evidence" value="ECO:0007669"/>
    <property type="project" value="TreeGrafter"/>
</dbReference>
<dbReference type="GO" id="GO:0004222">
    <property type="term" value="F:metalloendopeptidase activity"/>
    <property type="evidence" value="ECO:0007669"/>
    <property type="project" value="InterPro"/>
</dbReference>
<dbReference type="EMBL" id="QSBM01000012">
    <property type="protein sequence ID" value="RGX27868.1"/>
    <property type="molecule type" value="Genomic_DNA"/>
</dbReference>
<dbReference type="PANTHER" id="PTHR23076">
    <property type="entry name" value="METALLOPROTEASE M41 FTSH"/>
    <property type="match status" value="1"/>
</dbReference>
<dbReference type="SMART" id="SM00382">
    <property type="entry name" value="AAA"/>
    <property type="match status" value="2"/>
</dbReference>
<comment type="caution">
    <text evidence="4">The sequence shown here is derived from an EMBL/GenBank/DDBJ whole genome shotgun (WGS) entry which is preliminary data.</text>
</comment>
<accession>A0A413FDA1</accession>
<comment type="similarity">
    <text evidence="1">Belongs to the AAA ATPase family.</text>
</comment>
<dbReference type="SMART" id="SM00530">
    <property type="entry name" value="HTH_XRE"/>
    <property type="match status" value="1"/>
</dbReference>
<organism evidence="4 5">
    <name type="scientific">Enterocloster asparagiformis</name>
    <dbReference type="NCBI Taxonomy" id="333367"/>
    <lineage>
        <taxon>Bacteria</taxon>
        <taxon>Bacillati</taxon>
        <taxon>Bacillota</taxon>
        <taxon>Clostridia</taxon>
        <taxon>Lachnospirales</taxon>
        <taxon>Lachnospiraceae</taxon>
        <taxon>Enterocloster</taxon>
    </lineage>
</organism>
<dbReference type="Pfam" id="PF00004">
    <property type="entry name" value="AAA"/>
    <property type="match status" value="2"/>
</dbReference>
<keyword evidence="1" id="KW-0067">ATP-binding</keyword>
<dbReference type="InterPro" id="IPR000642">
    <property type="entry name" value="Peptidase_M41"/>
</dbReference>
<dbReference type="Proteomes" id="UP000283880">
    <property type="component" value="Unassembled WGS sequence"/>
</dbReference>
<dbReference type="InterPro" id="IPR001387">
    <property type="entry name" value="Cro/C1-type_HTH"/>
</dbReference>
<feature type="region of interest" description="Disordered" evidence="2">
    <location>
        <begin position="394"/>
        <end position="446"/>
    </location>
</feature>
<dbReference type="GO" id="GO:0006508">
    <property type="term" value="P:proteolysis"/>
    <property type="evidence" value="ECO:0007669"/>
    <property type="project" value="InterPro"/>
</dbReference>
<dbReference type="Gene3D" id="3.40.50.300">
    <property type="entry name" value="P-loop containing nucleotide triphosphate hydrolases"/>
    <property type="match status" value="2"/>
</dbReference>
<dbReference type="OrthoDB" id="9806903at2"/>
<dbReference type="Pfam" id="PF01434">
    <property type="entry name" value="Peptidase_M41"/>
    <property type="match status" value="1"/>
</dbReference>
<dbReference type="SUPFAM" id="SSF47413">
    <property type="entry name" value="lambda repressor-like DNA-binding domains"/>
    <property type="match status" value="1"/>
</dbReference>
<dbReference type="InterPro" id="IPR027417">
    <property type="entry name" value="P-loop_NTPase"/>
</dbReference>
<evidence type="ECO:0000313" key="5">
    <source>
        <dbReference type="Proteomes" id="UP000283880"/>
    </source>
</evidence>
<dbReference type="GO" id="GO:0016887">
    <property type="term" value="F:ATP hydrolysis activity"/>
    <property type="evidence" value="ECO:0007669"/>
    <property type="project" value="InterPro"/>
</dbReference>
<gene>
    <name evidence="4" type="ORF">DWV29_16155</name>
</gene>
<dbReference type="GO" id="GO:0005524">
    <property type="term" value="F:ATP binding"/>
    <property type="evidence" value="ECO:0007669"/>
    <property type="project" value="UniProtKB-KW"/>
</dbReference>
<evidence type="ECO:0000259" key="3">
    <source>
        <dbReference type="PROSITE" id="PS50943"/>
    </source>
</evidence>
<feature type="compositionally biased region" description="Basic and acidic residues" evidence="2">
    <location>
        <begin position="791"/>
        <end position="810"/>
    </location>
</feature>
<dbReference type="PROSITE" id="PS50943">
    <property type="entry name" value="HTH_CROC1"/>
    <property type="match status" value="1"/>
</dbReference>
<dbReference type="Gene3D" id="1.10.8.60">
    <property type="match status" value="1"/>
</dbReference>
<dbReference type="InterPro" id="IPR003960">
    <property type="entry name" value="ATPase_AAA_CS"/>
</dbReference>
<dbReference type="GO" id="GO:0004176">
    <property type="term" value="F:ATP-dependent peptidase activity"/>
    <property type="evidence" value="ECO:0007669"/>
    <property type="project" value="InterPro"/>
</dbReference>
<dbReference type="InterPro" id="IPR010982">
    <property type="entry name" value="Lambda_DNA-bd_dom_sf"/>
</dbReference>
<sequence length="1690" mass="190094">MDMESITYDEAEFQRLYDQLLGYLGKDPELAEQIKALRIARGLTQNDLAERMGVPQSQVSRWENKGGCEIESLERLCKALAQIRVVKVKAWIWKNLEINTGVQQELSIYAEFELYSWAEGSAGREDGNRAESIRQYLELRFPFPAKKAHTKSGVKFLISVDGEAQSAQGILDRPEASVRWTLYELQHYLCRGERDSLLIRRYGWGNDINACMKNGWLSEMRLVRAEMPDVYQVRKWDCLKGGPYYPYAEGQTCMFIPLAWDNCQERESDFADCYASVNTNLMIYTLSGYDCYLSKAGFGDGGFTLKCRRRIQLCSWDTAGKPLGFYMGTVGEPIAQKLYGKIYTRVVKEFAEEPAEEELWTEIQEGYFMAVYEEGSLTNEYFLVKGENRRYRKAKTRPEEEEYKNESYEDMPVTMGKDPCDQKSEPLQEGERRQGRENELATDCAQKKKRERDELLDFRKIDQEPFAGHDRSIYHSSRWLCSYRDYHLKGYQELWIRKEGTAEEQNGAEEKTPPGGQGPVNEENASQCEILNYKEYCYQMSDWKLSENIPKVDYNNVYMTSYEQVNFDCRCGMWLNRGLALLRDMEDMRAYKHYVVYFKVENGRYCCIQYNGNRWKTEDYRGSNSCVALTFCSGADNKDGLPAPHTFKPLPADDPANYTYLFRLPEVKNHIFTGLPLKMGERSFVDFCLEVQKDYSFTNLRRLLPDTDETRPYVLIYRWQDGKVYLGGIEKGEFKGVKGRPSRGFEDIRSPRLWLKDFGDASDPQAAERVRGIFAYPAVIGVAVSAWENEAHYPERKTDEMQGETQEKTETPGNAGETGAHGAAGLNGEGCPAGAEPPADSTAPLPGFISRREVSSRLFPPEEGMVEAASIVDTVHRLVVERGYMGECPPSDWKQKAGRLAGIVILGSPGVGKSTLAKRLVDTLVEFHVIPRSDTDPDDMCTAISARDLVGRYIGHTRPKTLKVIIQAIERKTVLFLDDVYTLFNTSGQDFGREALEALLPVLKGECRLPKIVTDEKSGQEVEQYETYRENQLPTILMAGYEKETRRFLNDNPGLYSQVTVLELEIPSVPDLVRDLEFRIGRREPELLPGGRLEGENLRQAEHFYRRVTSQEYADQFAYFRGNETLAVRLATEYRFFRQQGETPGWAQVWRTVTETYGKELIDNYEAILEANEERLGRARKQFKVEQDITETFDDVKGQETAVEKLGEVVDMLAHSDAYRLAGARLPKGALLVGPPGTGKTLLARAVAGETARRVREMDPGCSKGRTAFIALAATDLLVGGLSTGADRVRDLFLQAQKAEAASVVIFIDELDAVAKARGARGGADEVLIALLACMDGFSGNQNLFVLGATNRPEILDPALLRPGRFDRRIPVGLPDRKGREDILRLYAQKQLRPALAASLNQKEKELDARWAETAEAVIRETASRSYGASPAELANLVNEAGILAAGRGWRPGPVPADNCLYTVTLEDMLEALENMIVGLPSRKIPGAQDKKIVALHEIGHALLRVVDGEGNPVSRDKAVRPFEKVTCVPRGESALGYVINLPGEDKHLRTKDDLLAEVRCLLGGRAAEELTGGEGGVTQGAGDDLAKATGIVKRMVAQYGMFGLFGPAAIMAEAADYLGNTNGGSVLPGMEQEVSREVIRVLKEQYEKTLQILTRWQGALETLAGELIRRETLSGEEFMEIWTRVLDII</sequence>
<name>A0A413FDA1_9FIRM</name>
<dbReference type="GO" id="GO:0030163">
    <property type="term" value="P:protein catabolic process"/>
    <property type="evidence" value="ECO:0007669"/>
    <property type="project" value="TreeGrafter"/>
</dbReference>
<dbReference type="InterPro" id="IPR003959">
    <property type="entry name" value="ATPase_AAA_core"/>
</dbReference>
<dbReference type="CDD" id="cd00009">
    <property type="entry name" value="AAA"/>
    <property type="match status" value="1"/>
</dbReference>
<dbReference type="InterPro" id="IPR037219">
    <property type="entry name" value="Peptidase_M41-like"/>
</dbReference>
<feature type="region of interest" description="Disordered" evidence="2">
    <location>
        <begin position="791"/>
        <end position="847"/>
    </location>
</feature>
<proteinExistence type="inferred from homology"/>
<dbReference type="Gene3D" id="1.10.260.40">
    <property type="entry name" value="lambda repressor-like DNA-binding domains"/>
    <property type="match status" value="1"/>
</dbReference>
<dbReference type="Pfam" id="PF01381">
    <property type="entry name" value="HTH_3"/>
    <property type="match status" value="1"/>
</dbReference>
<feature type="compositionally biased region" description="Basic and acidic residues" evidence="2">
    <location>
        <begin position="418"/>
        <end position="439"/>
    </location>
</feature>
<evidence type="ECO:0000256" key="1">
    <source>
        <dbReference type="RuleBase" id="RU003651"/>
    </source>
</evidence>